<protein>
    <submittedName>
        <fullName evidence="2">Uncharacterized protein</fullName>
    </submittedName>
</protein>
<dbReference type="InterPro" id="IPR004320">
    <property type="entry name" value="BPS1_pln"/>
</dbReference>
<dbReference type="Proteomes" id="UP001604277">
    <property type="component" value="Unassembled WGS sequence"/>
</dbReference>
<reference evidence="3" key="1">
    <citation type="submission" date="2024-07" db="EMBL/GenBank/DDBJ databases">
        <title>Two chromosome-level genome assemblies of Korean endemic species Abeliophyllum distichum and Forsythia ovata (Oleaceae).</title>
        <authorList>
            <person name="Jang H."/>
        </authorList>
    </citation>
    <scope>NUCLEOTIDE SEQUENCE [LARGE SCALE GENOMIC DNA]</scope>
</reference>
<dbReference type="EMBL" id="JBFOLJ010000016">
    <property type="protein sequence ID" value="KAL2469259.1"/>
    <property type="molecule type" value="Genomic_DNA"/>
</dbReference>
<dbReference type="EMBL" id="JBFOLJ010000016">
    <property type="protein sequence ID" value="KAL2468526.1"/>
    <property type="molecule type" value="Genomic_DNA"/>
</dbReference>
<evidence type="ECO:0000313" key="2">
    <source>
        <dbReference type="EMBL" id="KAL2469259.1"/>
    </source>
</evidence>
<dbReference type="Pfam" id="PF03087">
    <property type="entry name" value="BPS1"/>
    <property type="match status" value="1"/>
</dbReference>
<organism evidence="2 3">
    <name type="scientific">Forsythia ovata</name>
    <dbReference type="NCBI Taxonomy" id="205694"/>
    <lineage>
        <taxon>Eukaryota</taxon>
        <taxon>Viridiplantae</taxon>
        <taxon>Streptophyta</taxon>
        <taxon>Embryophyta</taxon>
        <taxon>Tracheophyta</taxon>
        <taxon>Spermatophyta</taxon>
        <taxon>Magnoliopsida</taxon>
        <taxon>eudicotyledons</taxon>
        <taxon>Gunneridae</taxon>
        <taxon>Pentapetalae</taxon>
        <taxon>asterids</taxon>
        <taxon>lamiids</taxon>
        <taxon>Lamiales</taxon>
        <taxon>Oleaceae</taxon>
        <taxon>Forsythieae</taxon>
        <taxon>Forsythia</taxon>
    </lineage>
</organism>
<evidence type="ECO:0000313" key="1">
    <source>
        <dbReference type="EMBL" id="KAL2468526.1"/>
    </source>
</evidence>
<accession>A0ABD1Q074</accession>
<evidence type="ECO:0000313" key="3">
    <source>
        <dbReference type="Proteomes" id="UP001604277"/>
    </source>
</evidence>
<reference evidence="2" key="2">
    <citation type="submission" date="2024-07" db="EMBL/GenBank/DDBJ databases">
        <title>Two chromosome-level genome assemblies of Korean endemic species Abeliophyllum distichum and Forsythia ovata (Oleaceae).</title>
        <authorList>
            <person name="Mun J.H."/>
        </authorList>
    </citation>
    <scope>NUCLEOTIDE SEQUENCE</scope>
    <source>
        <strain evidence="2">KNKB202402200001</strain>
        <tissue evidence="2">Leaf</tissue>
    </source>
</reference>
<dbReference type="AlphaFoldDB" id="A0ABD1Q074"/>
<proteinExistence type="predicted"/>
<gene>
    <name evidence="1" type="ORF">Fot_50102</name>
    <name evidence="2" type="ORF">Fot_50835</name>
</gene>
<sequence length="106" mass="12227">MAVIYMLKEAESETLSVLEFLLSNATRTKVQSWPSAWSLISKLVHTKKVSCEGEKIESNEFMKLDADLHSVICNKNREEDDMQVNQLMNHLKWTQASIDIVEEELK</sequence>
<comment type="caution">
    <text evidence="2">The sequence shown here is derived from an EMBL/GenBank/DDBJ whole genome shotgun (WGS) entry which is preliminary data.</text>
</comment>
<keyword evidence="3" id="KW-1185">Reference proteome</keyword>
<name>A0ABD1Q074_9LAMI</name>